<keyword evidence="3" id="KW-0539">Nucleus</keyword>
<protein>
    <submittedName>
        <fullName evidence="5">WD40 domain containing protein</fullName>
    </submittedName>
</protein>
<dbReference type="FunCoup" id="A0A286UVK4">
    <property type="interactions" value="3"/>
</dbReference>
<feature type="compositionally biased region" description="Basic residues" evidence="4">
    <location>
        <begin position="1"/>
        <end position="10"/>
    </location>
</feature>
<accession>A0A286UVK4</accession>
<feature type="compositionally biased region" description="Acidic residues" evidence="4">
    <location>
        <begin position="50"/>
        <end position="68"/>
    </location>
</feature>
<dbReference type="OrthoDB" id="4703at2759"/>
<dbReference type="Gene3D" id="2.130.10.10">
    <property type="entry name" value="YVTN repeat-like/Quinoprotein amine dehydrogenase"/>
    <property type="match status" value="1"/>
</dbReference>
<proteinExistence type="predicted"/>
<dbReference type="InterPro" id="IPR052416">
    <property type="entry name" value="GTF3C_component"/>
</dbReference>
<evidence type="ECO:0000256" key="1">
    <source>
        <dbReference type="ARBA" id="ARBA00004123"/>
    </source>
</evidence>
<evidence type="ECO:0000256" key="4">
    <source>
        <dbReference type="SAM" id="MobiDB-lite"/>
    </source>
</evidence>
<dbReference type="STRING" id="2282107.A0A286UVK4"/>
<dbReference type="AlphaFoldDB" id="A0A286UVK4"/>
<dbReference type="InterPro" id="IPR001680">
    <property type="entry name" value="WD40_rpt"/>
</dbReference>
<dbReference type="PANTHER" id="PTHR15052:SF2">
    <property type="entry name" value="GENERAL TRANSCRIPTION FACTOR 3C POLYPEPTIDE 2"/>
    <property type="match status" value="1"/>
</dbReference>
<gene>
    <name evidence="5" type="ORF">PNOK_0065200</name>
</gene>
<feature type="region of interest" description="Disordered" evidence="4">
    <location>
        <begin position="1"/>
        <end position="110"/>
    </location>
</feature>
<keyword evidence="2" id="KW-0804">Transcription</keyword>
<evidence type="ECO:0000256" key="3">
    <source>
        <dbReference type="ARBA" id="ARBA00023242"/>
    </source>
</evidence>
<feature type="region of interest" description="Disordered" evidence="4">
    <location>
        <begin position="658"/>
        <end position="683"/>
    </location>
</feature>
<dbReference type="EMBL" id="NBII01000001">
    <property type="protein sequence ID" value="PAV23584.1"/>
    <property type="molecule type" value="Genomic_DNA"/>
</dbReference>
<dbReference type="InParanoid" id="A0A286UVK4"/>
<name>A0A286UVK4_9AGAM</name>
<dbReference type="PANTHER" id="PTHR15052">
    <property type="entry name" value="RNA POLYMERASE III TRANSCRIPTION INITIATION FACTOR COMPLEX SUBUNIT"/>
    <property type="match status" value="1"/>
</dbReference>
<comment type="caution">
    <text evidence="5">The sequence shown here is derived from an EMBL/GenBank/DDBJ whole genome shotgun (WGS) entry which is preliminary data.</text>
</comment>
<evidence type="ECO:0000313" key="5">
    <source>
        <dbReference type="EMBL" id="PAV23584.1"/>
    </source>
</evidence>
<dbReference type="SUPFAM" id="SSF50978">
    <property type="entry name" value="WD40 repeat-like"/>
    <property type="match status" value="1"/>
</dbReference>
<dbReference type="InterPro" id="IPR015943">
    <property type="entry name" value="WD40/YVTN_repeat-like_dom_sf"/>
</dbReference>
<feature type="compositionally biased region" description="Polar residues" evidence="4">
    <location>
        <begin position="88"/>
        <end position="103"/>
    </location>
</feature>
<dbReference type="SMART" id="SM00320">
    <property type="entry name" value="WD40"/>
    <property type="match status" value="3"/>
</dbReference>
<dbReference type="Proteomes" id="UP000217199">
    <property type="component" value="Unassembled WGS sequence"/>
</dbReference>
<comment type="subcellular location">
    <subcellularLocation>
        <location evidence="1">Nucleus</location>
    </subcellularLocation>
</comment>
<evidence type="ECO:0000313" key="6">
    <source>
        <dbReference type="Proteomes" id="UP000217199"/>
    </source>
</evidence>
<dbReference type="GO" id="GO:0005634">
    <property type="term" value="C:nucleus"/>
    <property type="evidence" value="ECO:0007669"/>
    <property type="project" value="UniProtKB-SubCell"/>
</dbReference>
<organism evidence="5 6">
    <name type="scientific">Pyrrhoderma noxium</name>
    <dbReference type="NCBI Taxonomy" id="2282107"/>
    <lineage>
        <taxon>Eukaryota</taxon>
        <taxon>Fungi</taxon>
        <taxon>Dikarya</taxon>
        <taxon>Basidiomycota</taxon>
        <taxon>Agaricomycotina</taxon>
        <taxon>Agaricomycetes</taxon>
        <taxon>Hymenochaetales</taxon>
        <taxon>Hymenochaetaceae</taxon>
        <taxon>Pyrrhoderma</taxon>
    </lineage>
</organism>
<sequence>MVNLRPRKSHVNYVQDPLSEADTQSLHLEVDSDGSQREPAQVGENIETALSEDEAYREEDAEGDMDDDKDSKPVTAKGQRKRKKSVKESQNLSLSKDVSSARASQGLPAYDHRHRPVPLYWLPSRVERLSEQPSPFLEAKTVITNNYMSSKVILDKLGRASGRNFGPGPIWEYMEDRSWWKESKVPAVEEAETEGTRRPKVFDSVNVDATLRVIEDQEAKSYLPSDNNGSGQSSIKCLFGYPVKESVRELKIFDSLNMSELLPESKAQVFNAGAPVWGIDWCPIYIEDHPHRSYKQYIAVAPLPSASHSPRIGVKCTTSLCACIQIWSYSPKISSSQSEKGKRKENDGELDTGVMKCELVLCVESGPAQEIKWCPLPSNDAWNTPLNRVRKLGLLAGTFEDGSLCIYTIPDPEDLGRSNKSDPIYVKMKPIFRAALEETFMWCLDWANSERLAVGCTNGAIAVYDVIDALSQEESRDILPSHYIPSVHQTAIRSIAWIRSPDSLADGQLHLKGDPNLLSTGGYDGCVMLTDLKDGLSYLLNNRTRDVVYSVTYSKFATGVVSTDLDFTVKSFFLTPSMLGRGHIVMEAGGPVWSIHTSDYHPIVATGSADGAVQTTNMMRSPRRALTSPFLFHKIYQLDYNRKRGEYRMLEQFLPQEVPDRSSTAKKKKKTDSESEAPQGTGAWPAEVSVTRVVWNNGCGIGRAPLLASATVSGLCRIDWLLGFFLGGSNPYNGIEYIRNEIESYGDNELNVDENE</sequence>
<dbReference type="InterPro" id="IPR036322">
    <property type="entry name" value="WD40_repeat_dom_sf"/>
</dbReference>
<dbReference type="GO" id="GO:0006383">
    <property type="term" value="P:transcription by RNA polymerase III"/>
    <property type="evidence" value="ECO:0007669"/>
    <property type="project" value="TreeGrafter"/>
</dbReference>
<keyword evidence="6" id="KW-1185">Reference proteome</keyword>
<evidence type="ECO:0000256" key="2">
    <source>
        <dbReference type="ARBA" id="ARBA00023163"/>
    </source>
</evidence>
<reference evidence="5 6" key="1">
    <citation type="journal article" date="2017" name="Mol. Ecol.">
        <title>Comparative and population genomic landscape of Phellinus noxius: A hypervariable fungus causing root rot in trees.</title>
        <authorList>
            <person name="Chung C.L."/>
            <person name="Lee T.J."/>
            <person name="Akiba M."/>
            <person name="Lee H.H."/>
            <person name="Kuo T.H."/>
            <person name="Liu D."/>
            <person name="Ke H.M."/>
            <person name="Yokoi T."/>
            <person name="Roa M.B."/>
            <person name="Lu M.J."/>
            <person name="Chang Y.Y."/>
            <person name="Ann P.J."/>
            <person name="Tsai J.N."/>
            <person name="Chen C.Y."/>
            <person name="Tzean S.S."/>
            <person name="Ota Y."/>
            <person name="Hattori T."/>
            <person name="Sahashi N."/>
            <person name="Liou R.F."/>
            <person name="Kikuchi T."/>
            <person name="Tsai I.J."/>
        </authorList>
    </citation>
    <scope>NUCLEOTIDE SEQUENCE [LARGE SCALE GENOMIC DNA]</scope>
    <source>
        <strain evidence="5 6">FFPRI411160</strain>
    </source>
</reference>
<dbReference type="GO" id="GO:0000127">
    <property type="term" value="C:transcription factor TFIIIC complex"/>
    <property type="evidence" value="ECO:0007669"/>
    <property type="project" value="TreeGrafter"/>
</dbReference>